<keyword evidence="2" id="KW-1185">Reference proteome</keyword>
<dbReference type="AlphaFoldDB" id="A0A3Q2Y2H4"/>
<sequence length="119" mass="13183">RVNEWSPSLKASMVKRHLTCPSVNCPTLGTKDLSRNRYKLFLECTLILTSVVPPELPIELSLAVNTSLIALAKLCKHDCVYGPPLRIYRGSFPSVLAFRCILYRALQDSVCGESGGLLF</sequence>
<proteinExistence type="predicted"/>
<dbReference type="Ensembl" id="ENSHCOT00000018387.1">
    <property type="protein sequence ID" value="ENSHCOP00000011610.1"/>
    <property type="gene ID" value="ENSHCOG00000014474.1"/>
</dbReference>
<organism evidence="1 2">
    <name type="scientific">Hippocampus comes</name>
    <name type="common">Tiger tail seahorse</name>
    <dbReference type="NCBI Taxonomy" id="109280"/>
    <lineage>
        <taxon>Eukaryota</taxon>
        <taxon>Metazoa</taxon>
        <taxon>Chordata</taxon>
        <taxon>Craniata</taxon>
        <taxon>Vertebrata</taxon>
        <taxon>Euteleostomi</taxon>
        <taxon>Actinopterygii</taxon>
        <taxon>Neopterygii</taxon>
        <taxon>Teleostei</taxon>
        <taxon>Neoteleostei</taxon>
        <taxon>Acanthomorphata</taxon>
        <taxon>Syngnathiaria</taxon>
        <taxon>Syngnathiformes</taxon>
        <taxon>Syngnathoidei</taxon>
        <taxon>Syngnathidae</taxon>
        <taxon>Hippocampus</taxon>
    </lineage>
</organism>
<evidence type="ECO:0000313" key="2">
    <source>
        <dbReference type="Proteomes" id="UP000264820"/>
    </source>
</evidence>
<dbReference type="STRING" id="109280.ENSHCOP00000011610"/>
<protein>
    <submittedName>
        <fullName evidence="1">Uncharacterized protein</fullName>
    </submittedName>
</protein>
<accession>A0A3Q2Y2H4</accession>
<dbReference type="GeneTree" id="ENSGT00940000175784"/>
<dbReference type="Proteomes" id="UP000264820">
    <property type="component" value="Unplaced"/>
</dbReference>
<reference evidence="1" key="1">
    <citation type="submission" date="2025-08" db="UniProtKB">
        <authorList>
            <consortium name="Ensembl"/>
        </authorList>
    </citation>
    <scope>IDENTIFICATION</scope>
</reference>
<reference evidence="1" key="2">
    <citation type="submission" date="2025-09" db="UniProtKB">
        <authorList>
            <consortium name="Ensembl"/>
        </authorList>
    </citation>
    <scope>IDENTIFICATION</scope>
</reference>
<evidence type="ECO:0000313" key="1">
    <source>
        <dbReference type="Ensembl" id="ENSHCOP00000011610.1"/>
    </source>
</evidence>
<name>A0A3Q2Y2H4_HIPCM</name>